<accession>A0A4V3WQ26</accession>
<evidence type="ECO:0000259" key="2">
    <source>
        <dbReference type="Pfam" id="PF03478"/>
    </source>
</evidence>
<feature type="domain" description="KIB1-4 beta-propeller" evidence="2">
    <location>
        <begin position="313"/>
        <end position="514"/>
    </location>
</feature>
<feature type="compositionally biased region" description="Basic and acidic residues" evidence="1">
    <location>
        <begin position="240"/>
        <end position="258"/>
    </location>
</feature>
<dbReference type="Proteomes" id="UP000306102">
    <property type="component" value="Unassembled WGS sequence"/>
</dbReference>
<evidence type="ECO:0000256" key="1">
    <source>
        <dbReference type="SAM" id="MobiDB-lite"/>
    </source>
</evidence>
<proteinExistence type="predicted"/>
<keyword evidence="4" id="KW-1185">Reference proteome</keyword>
<protein>
    <recommendedName>
        <fullName evidence="2">KIB1-4 beta-propeller domain-containing protein</fullName>
    </recommendedName>
</protein>
<feature type="compositionally biased region" description="Basic and acidic residues" evidence="1">
    <location>
        <begin position="60"/>
        <end position="70"/>
    </location>
</feature>
<sequence length="542" mass="60100">MISIRSWAGSQIPTSGIRASSVAFRNKNSVLFETAQKSSCSKSGFEHTRSKGSTRGVQKYKADTQRRPDAPSRASGSWCVSPSLVTRQHAPCRHRRVVPVSPTRPTRGQRKKTSGQGARVIHAPGTHAGRVSVPRRQHVATRQQRFATCLPRQPEAGKDPVLCGEENCGVAQLSGIVFSEVPGNAAKELHGNARVSRAGGTGHPIRGSCVLAVQVKSQLSMWAWRGRIVGSIHYPHVKTERSNTANGDRRLASERRTTNENLGFEGSKISESNTALTATGAKMNPEPKVKYGERPAIGNRRTTDERRQVTKILVSMQKIVLPPLQSYPFLCCILSSPPTDPNCVLIFVCRKKPSAMFCRLGDGEWTEQHLRSTEYFRYATVCEGKIYGLTLDRSLLMVDVVGSNLVVTQLGAENPPRPSVRGTSRSDYNLVDSCGELFLVIKSYQGMTMKIRDVEVHKMDFSRLVWTKVDSLGDRTFFLSIMGNCFSCSAAESGIKHNSIYYLESSDRELYVFDLENYSISFSTPCPLQSNWLQPEWIMPIL</sequence>
<organism evidence="3 4">
    <name type="scientific">Camellia sinensis var. sinensis</name>
    <name type="common">China tea</name>
    <dbReference type="NCBI Taxonomy" id="542762"/>
    <lineage>
        <taxon>Eukaryota</taxon>
        <taxon>Viridiplantae</taxon>
        <taxon>Streptophyta</taxon>
        <taxon>Embryophyta</taxon>
        <taxon>Tracheophyta</taxon>
        <taxon>Spermatophyta</taxon>
        <taxon>Magnoliopsida</taxon>
        <taxon>eudicotyledons</taxon>
        <taxon>Gunneridae</taxon>
        <taxon>Pentapetalae</taxon>
        <taxon>asterids</taxon>
        <taxon>Ericales</taxon>
        <taxon>Theaceae</taxon>
        <taxon>Camellia</taxon>
    </lineage>
</organism>
<dbReference type="AlphaFoldDB" id="A0A4V3WQ26"/>
<dbReference type="InterPro" id="IPR005174">
    <property type="entry name" value="KIB1-4_b-propeller"/>
</dbReference>
<dbReference type="EMBL" id="SDRB02002903">
    <property type="protein sequence ID" value="THG18657.1"/>
    <property type="molecule type" value="Genomic_DNA"/>
</dbReference>
<evidence type="ECO:0000313" key="4">
    <source>
        <dbReference type="Proteomes" id="UP000306102"/>
    </source>
</evidence>
<dbReference type="PANTHER" id="PTHR40891">
    <property type="entry name" value="DUF295 DOMAIN-CONTAINING PROTEIN"/>
    <property type="match status" value="1"/>
</dbReference>
<gene>
    <name evidence="3" type="ORF">TEA_005336</name>
</gene>
<comment type="caution">
    <text evidence="3">The sequence shown here is derived from an EMBL/GenBank/DDBJ whole genome shotgun (WGS) entry which is preliminary data.</text>
</comment>
<dbReference type="Pfam" id="PF03478">
    <property type="entry name" value="Beta-prop_KIB1-4"/>
    <property type="match status" value="1"/>
</dbReference>
<dbReference type="PANTHER" id="PTHR40891:SF1">
    <property type="entry name" value="DUF295 DOMAIN-CONTAINING PROTEIN"/>
    <property type="match status" value="1"/>
</dbReference>
<reference evidence="3 4" key="1">
    <citation type="journal article" date="2018" name="Proc. Natl. Acad. Sci. U.S.A.">
        <title>Draft genome sequence of Camellia sinensis var. sinensis provides insights into the evolution of the tea genome and tea quality.</title>
        <authorList>
            <person name="Wei C."/>
            <person name="Yang H."/>
            <person name="Wang S."/>
            <person name="Zhao J."/>
            <person name="Liu C."/>
            <person name="Gao L."/>
            <person name="Xia E."/>
            <person name="Lu Y."/>
            <person name="Tai Y."/>
            <person name="She G."/>
            <person name="Sun J."/>
            <person name="Cao H."/>
            <person name="Tong W."/>
            <person name="Gao Q."/>
            <person name="Li Y."/>
            <person name="Deng W."/>
            <person name="Jiang X."/>
            <person name="Wang W."/>
            <person name="Chen Q."/>
            <person name="Zhang S."/>
            <person name="Li H."/>
            <person name="Wu J."/>
            <person name="Wang P."/>
            <person name="Li P."/>
            <person name="Shi C."/>
            <person name="Zheng F."/>
            <person name="Jian J."/>
            <person name="Huang B."/>
            <person name="Shan D."/>
            <person name="Shi M."/>
            <person name="Fang C."/>
            <person name="Yue Y."/>
            <person name="Li F."/>
            <person name="Li D."/>
            <person name="Wei S."/>
            <person name="Han B."/>
            <person name="Jiang C."/>
            <person name="Yin Y."/>
            <person name="Xia T."/>
            <person name="Zhang Z."/>
            <person name="Bennetzen J.L."/>
            <person name="Zhao S."/>
            <person name="Wan X."/>
        </authorList>
    </citation>
    <scope>NUCLEOTIDE SEQUENCE [LARGE SCALE GENOMIC DNA]</scope>
    <source>
        <strain evidence="4">cv. Shuchazao</strain>
        <tissue evidence="3">Leaf</tissue>
    </source>
</reference>
<feature type="region of interest" description="Disordered" evidence="1">
    <location>
        <begin position="37"/>
        <end position="78"/>
    </location>
</feature>
<feature type="region of interest" description="Disordered" evidence="1">
    <location>
        <begin position="99"/>
        <end position="118"/>
    </location>
</feature>
<evidence type="ECO:0000313" key="3">
    <source>
        <dbReference type="EMBL" id="THG18657.1"/>
    </source>
</evidence>
<name>A0A4V3WQ26_CAMSN</name>
<feature type="region of interest" description="Disordered" evidence="1">
    <location>
        <begin position="240"/>
        <end position="265"/>
    </location>
</feature>
<dbReference type="STRING" id="542762.A0A4V3WQ26"/>